<comment type="subcellular location">
    <subcellularLocation>
        <location evidence="1 9">Cytoplasm</location>
    </subcellularLocation>
</comment>
<evidence type="ECO:0000256" key="10">
    <source>
        <dbReference type="NCBIfam" id="TIGR00112"/>
    </source>
</evidence>
<evidence type="ECO:0000256" key="5">
    <source>
        <dbReference type="ARBA" id="ARBA00022650"/>
    </source>
</evidence>
<dbReference type="Pfam" id="PF03807">
    <property type="entry name" value="F420_oxidored"/>
    <property type="match status" value="1"/>
</dbReference>
<evidence type="ECO:0000256" key="2">
    <source>
        <dbReference type="ARBA" id="ARBA00005525"/>
    </source>
</evidence>
<evidence type="ECO:0000256" key="6">
    <source>
        <dbReference type="ARBA" id="ARBA00022857"/>
    </source>
</evidence>
<keyword evidence="7 9" id="KW-0560">Oxidoreductase</keyword>
<evidence type="ECO:0000256" key="4">
    <source>
        <dbReference type="ARBA" id="ARBA00022605"/>
    </source>
</evidence>
<comment type="pathway">
    <text evidence="9 12">Amino-acid biosynthesis; L-proline biosynthesis; L-proline from L-glutamate 5-semialdehyde: step 1/1.</text>
</comment>
<dbReference type="Proteomes" id="UP000076878">
    <property type="component" value="Unassembled WGS sequence"/>
</dbReference>
<dbReference type="EMBL" id="FNYT01000006">
    <property type="protein sequence ID" value="SEJ02994.1"/>
    <property type="molecule type" value="Genomic_DNA"/>
</dbReference>
<feature type="binding site" evidence="11">
    <location>
        <begin position="8"/>
        <end position="13"/>
    </location>
    <ligand>
        <name>NADP(+)</name>
        <dbReference type="ChEBI" id="CHEBI:58349"/>
    </ligand>
</feature>
<dbReference type="STRING" id="640938.TR210_1246"/>
<dbReference type="HAMAP" id="MF_01925">
    <property type="entry name" value="P5C_reductase"/>
    <property type="match status" value="1"/>
</dbReference>
<comment type="catalytic activity">
    <reaction evidence="9">
        <text>L-proline + NAD(+) = (S)-1-pyrroline-5-carboxylate + NADH + 2 H(+)</text>
        <dbReference type="Rhea" id="RHEA:14105"/>
        <dbReference type="ChEBI" id="CHEBI:15378"/>
        <dbReference type="ChEBI" id="CHEBI:17388"/>
        <dbReference type="ChEBI" id="CHEBI:57540"/>
        <dbReference type="ChEBI" id="CHEBI:57945"/>
        <dbReference type="ChEBI" id="CHEBI:60039"/>
        <dbReference type="EC" id="1.5.1.2"/>
    </reaction>
</comment>
<evidence type="ECO:0000256" key="3">
    <source>
        <dbReference type="ARBA" id="ARBA00022490"/>
    </source>
</evidence>
<dbReference type="Proteomes" id="UP000199280">
    <property type="component" value="Unassembled WGS sequence"/>
</dbReference>
<dbReference type="Pfam" id="PF14748">
    <property type="entry name" value="P5CR_dimer"/>
    <property type="match status" value="1"/>
</dbReference>
<dbReference type="SUPFAM" id="SSF48179">
    <property type="entry name" value="6-phosphogluconate dehydrogenase C-terminal domain-like"/>
    <property type="match status" value="1"/>
</dbReference>
<feature type="domain" description="Pyrroline-5-carboxylate reductase catalytic N-terminal" evidence="13">
    <location>
        <begin position="4"/>
        <end position="98"/>
    </location>
</feature>
<organism evidence="15 17">
    <name type="scientific">Trichococcus ilyis</name>
    <dbReference type="NCBI Taxonomy" id="640938"/>
    <lineage>
        <taxon>Bacteria</taxon>
        <taxon>Bacillati</taxon>
        <taxon>Bacillota</taxon>
        <taxon>Bacilli</taxon>
        <taxon>Lactobacillales</taxon>
        <taxon>Carnobacteriaceae</taxon>
        <taxon>Trichococcus</taxon>
    </lineage>
</organism>
<evidence type="ECO:0000313" key="17">
    <source>
        <dbReference type="Proteomes" id="UP000076878"/>
    </source>
</evidence>
<dbReference type="SUPFAM" id="SSF51735">
    <property type="entry name" value="NAD(P)-binding Rossmann-fold domains"/>
    <property type="match status" value="1"/>
</dbReference>
<evidence type="ECO:0000256" key="1">
    <source>
        <dbReference type="ARBA" id="ARBA00004496"/>
    </source>
</evidence>
<protein>
    <recommendedName>
        <fullName evidence="9 10">Pyrroline-5-carboxylate reductase</fullName>
        <shortName evidence="9">P5C reductase</shortName>
        <shortName evidence="9">P5CR</shortName>
        <ecNumber evidence="9 10">1.5.1.2</ecNumber>
    </recommendedName>
    <alternativeName>
        <fullName evidence="9">PCA reductase</fullName>
    </alternativeName>
</protein>
<keyword evidence="4 9" id="KW-0028">Amino-acid biosynthesis</keyword>
<dbReference type="InterPro" id="IPR036291">
    <property type="entry name" value="NAD(P)-bd_dom_sf"/>
</dbReference>
<evidence type="ECO:0000256" key="9">
    <source>
        <dbReference type="HAMAP-Rule" id="MF_01925"/>
    </source>
</evidence>
<sequence length="272" mass="28568">MKKTIGFIGSGNMGGAIIGGLVGSALVAPNQVIASSQDNGSLQALKNQYDIRITAENKKVAAESDILFLAVKPNVYNVVIDEIKTAIKANVVIVTIAAGKSLLDIEERFGRKLKVVRAMPNTPALVGEGMTGICANELVNVAELTDVKNIFDSFGRSEMVSEYMMDAVTGVSGSSPALVFMFIESLADGAVRGGMPRQQAYKFAAQAVLGSAKMVLETGKHPGELKDMVCSPGGTTIDAVAELEKHGFRSAVISAVQTTIDKSIQMSSPKGN</sequence>
<dbReference type="FunFam" id="3.40.50.720:FF:000190">
    <property type="entry name" value="Pyrroline-5-carboxylate reductase"/>
    <property type="match status" value="1"/>
</dbReference>
<dbReference type="GO" id="GO:0055129">
    <property type="term" value="P:L-proline biosynthetic process"/>
    <property type="evidence" value="ECO:0007669"/>
    <property type="project" value="UniProtKB-UniRule"/>
</dbReference>
<dbReference type="InterPro" id="IPR000304">
    <property type="entry name" value="Pyrroline-COOH_reductase"/>
</dbReference>
<evidence type="ECO:0000259" key="13">
    <source>
        <dbReference type="Pfam" id="PF03807"/>
    </source>
</evidence>
<comment type="catalytic activity">
    <reaction evidence="9 12">
        <text>L-proline + NADP(+) = (S)-1-pyrroline-5-carboxylate + NADPH + 2 H(+)</text>
        <dbReference type="Rhea" id="RHEA:14109"/>
        <dbReference type="ChEBI" id="CHEBI:15378"/>
        <dbReference type="ChEBI" id="CHEBI:17388"/>
        <dbReference type="ChEBI" id="CHEBI:57783"/>
        <dbReference type="ChEBI" id="CHEBI:58349"/>
        <dbReference type="ChEBI" id="CHEBI:60039"/>
        <dbReference type="EC" id="1.5.1.2"/>
    </reaction>
</comment>
<comment type="function">
    <text evidence="8 9">Catalyzes the reduction of 1-pyrroline-5-carboxylate (PCA) to L-proline.</text>
</comment>
<proteinExistence type="inferred from homology"/>
<dbReference type="InterPro" id="IPR028939">
    <property type="entry name" value="P5C_Rdtase_cat_N"/>
</dbReference>
<gene>
    <name evidence="9" type="primary">proC</name>
    <name evidence="16" type="ORF">SAMN05216375_10696</name>
    <name evidence="15" type="ORF">TR210_1246</name>
</gene>
<dbReference type="OrthoDB" id="9805754at2"/>
<evidence type="ECO:0000256" key="11">
    <source>
        <dbReference type="PIRSR" id="PIRSR000193-1"/>
    </source>
</evidence>
<dbReference type="InterPro" id="IPR008927">
    <property type="entry name" value="6-PGluconate_DH-like_C_sf"/>
</dbReference>
<evidence type="ECO:0000313" key="15">
    <source>
        <dbReference type="EMBL" id="CZQ94654.1"/>
    </source>
</evidence>
<dbReference type="InterPro" id="IPR029036">
    <property type="entry name" value="P5CR_dimer"/>
</dbReference>
<dbReference type="UniPathway" id="UPA00098">
    <property type="reaction ID" value="UER00361"/>
</dbReference>
<dbReference type="Gene3D" id="1.10.3730.10">
    <property type="entry name" value="ProC C-terminal domain-like"/>
    <property type="match status" value="1"/>
</dbReference>
<dbReference type="PROSITE" id="PS00521">
    <property type="entry name" value="P5CR"/>
    <property type="match status" value="1"/>
</dbReference>
<name>A0A143YMW8_9LACT</name>
<evidence type="ECO:0000256" key="8">
    <source>
        <dbReference type="ARBA" id="ARBA00058118"/>
    </source>
</evidence>
<dbReference type="GO" id="GO:0004735">
    <property type="term" value="F:pyrroline-5-carboxylate reductase activity"/>
    <property type="evidence" value="ECO:0007669"/>
    <property type="project" value="UniProtKB-UniRule"/>
</dbReference>
<keyword evidence="5 9" id="KW-0641">Proline biosynthesis</keyword>
<feature type="domain" description="Pyrroline-5-carboxylate reductase dimerisation" evidence="14">
    <location>
        <begin position="162"/>
        <end position="266"/>
    </location>
</feature>
<feature type="binding site" evidence="11">
    <location>
        <begin position="70"/>
        <end position="73"/>
    </location>
    <ligand>
        <name>NADP(+)</name>
        <dbReference type="ChEBI" id="CHEBI:58349"/>
    </ligand>
</feature>
<dbReference type="FunFam" id="1.10.3730.10:FF:000001">
    <property type="entry name" value="Pyrroline-5-carboxylate reductase"/>
    <property type="match status" value="1"/>
</dbReference>
<evidence type="ECO:0000313" key="18">
    <source>
        <dbReference type="Proteomes" id="UP000199280"/>
    </source>
</evidence>
<keyword evidence="3 9" id="KW-0963">Cytoplasm</keyword>
<accession>A0A143YMW8</accession>
<dbReference type="EC" id="1.5.1.2" evidence="9 10"/>
<evidence type="ECO:0000259" key="14">
    <source>
        <dbReference type="Pfam" id="PF14748"/>
    </source>
</evidence>
<dbReference type="PANTHER" id="PTHR11645">
    <property type="entry name" value="PYRROLINE-5-CARBOXYLATE REDUCTASE"/>
    <property type="match status" value="1"/>
</dbReference>
<feature type="binding site" evidence="11">
    <location>
        <position position="57"/>
    </location>
    <ligand>
        <name>NADPH</name>
        <dbReference type="ChEBI" id="CHEBI:57783"/>
    </ligand>
</feature>
<evidence type="ECO:0000313" key="16">
    <source>
        <dbReference type="EMBL" id="SEJ02994.1"/>
    </source>
</evidence>
<dbReference type="Gene3D" id="3.40.50.720">
    <property type="entry name" value="NAD(P)-binding Rossmann-like Domain"/>
    <property type="match status" value="1"/>
</dbReference>
<evidence type="ECO:0000256" key="12">
    <source>
        <dbReference type="RuleBase" id="RU003903"/>
    </source>
</evidence>
<dbReference type="GO" id="GO:0005737">
    <property type="term" value="C:cytoplasm"/>
    <property type="evidence" value="ECO:0007669"/>
    <property type="project" value="UniProtKB-SubCell"/>
</dbReference>
<dbReference type="PIRSF" id="PIRSF000193">
    <property type="entry name" value="Pyrrol-5-carb_rd"/>
    <property type="match status" value="1"/>
</dbReference>
<reference evidence="16 18" key="2">
    <citation type="submission" date="2016-10" db="EMBL/GenBank/DDBJ databases">
        <authorList>
            <person name="Varghese N."/>
            <person name="Submissions S."/>
        </authorList>
    </citation>
    <scope>NUCLEOTIDE SEQUENCE [LARGE SCALE GENOMIC DNA]</scope>
    <source>
        <strain evidence="16 18">DSM 22150</strain>
    </source>
</reference>
<keyword evidence="6 9" id="KW-0521">NADP</keyword>
<keyword evidence="18" id="KW-1185">Reference proteome</keyword>
<reference evidence="15 17" key="1">
    <citation type="submission" date="2016-02" db="EMBL/GenBank/DDBJ databases">
        <authorList>
            <person name="Wen L."/>
            <person name="He K."/>
            <person name="Yang H."/>
        </authorList>
    </citation>
    <scope>NUCLEOTIDE SEQUENCE [LARGE SCALE GENOMIC DNA]</scope>
    <source>
        <strain evidence="15">Trichococcus_R210</strain>
    </source>
</reference>
<dbReference type="EMBL" id="FJNB01000007">
    <property type="protein sequence ID" value="CZQ94654.1"/>
    <property type="molecule type" value="Genomic_DNA"/>
</dbReference>
<feature type="binding site" evidence="11">
    <location>
        <position position="36"/>
    </location>
    <ligand>
        <name>NADP(+)</name>
        <dbReference type="ChEBI" id="CHEBI:58349"/>
    </ligand>
</feature>
<dbReference type="InterPro" id="IPR053790">
    <property type="entry name" value="P5CR-like_CS"/>
</dbReference>
<dbReference type="RefSeq" id="WP_068622666.1">
    <property type="nucleotide sequence ID" value="NZ_FJNB01000007.1"/>
</dbReference>
<dbReference type="AlphaFoldDB" id="A0A143YMW8"/>
<comment type="similarity">
    <text evidence="2 9 12">Belongs to the pyrroline-5-carboxylate reductase family.</text>
</comment>
<dbReference type="PANTHER" id="PTHR11645:SF0">
    <property type="entry name" value="PYRROLINE-5-CARBOXYLATE REDUCTASE 3"/>
    <property type="match status" value="1"/>
</dbReference>
<evidence type="ECO:0000256" key="7">
    <source>
        <dbReference type="ARBA" id="ARBA00023002"/>
    </source>
</evidence>
<dbReference type="NCBIfam" id="TIGR00112">
    <property type="entry name" value="proC"/>
    <property type="match status" value="1"/>
</dbReference>